<accession>A0ACB8BQZ6</accession>
<dbReference type="Proteomes" id="UP000790709">
    <property type="component" value="Unassembled WGS sequence"/>
</dbReference>
<protein>
    <submittedName>
        <fullName evidence="1">ARM repeat-containing protein</fullName>
    </submittedName>
</protein>
<reference evidence="1" key="1">
    <citation type="journal article" date="2021" name="New Phytol.">
        <title>Evolutionary innovations through gain and loss of genes in the ectomycorrhizal Boletales.</title>
        <authorList>
            <person name="Wu G."/>
            <person name="Miyauchi S."/>
            <person name="Morin E."/>
            <person name="Kuo A."/>
            <person name="Drula E."/>
            <person name="Varga T."/>
            <person name="Kohler A."/>
            <person name="Feng B."/>
            <person name="Cao Y."/>
            <person name="Lipzen A."/>
            <person name="Daum C."/>
            <person name="Hundley H."/>
            <person name="Pangilinan J."/>
            <person name="Johnson J."/>
            <person name="Barry K."/>
            <person name="LaButti K."/>
            <person name="Ng V."/>
            <person name="Ahrendt S."/>
            <person name="Min B."/>
            <person name="Choi I.G."/>
            <person name="Park H."/>
            <person name="Plett J.M."/>
            <person name="Magnuson J."/>
            <person name="Spatafora J.W."/>
            <person name="Nagy L.G."/>
            <person name="Henrissat B."/>
            <person name="Grigoriev I.V."/>
            <person name="Yang Z.L."/>
            <person name="Xu J."/>
            <person name="Martin F.M."/>
        </authorList>
    </citation>
    <scope>NUCLEOTIDE SEQUENCE</scope>
    <source>
        <strain evidence="1">KUC20120723A-06</strain>
    </source>
</reference>
<sequence length="1040" mass="114046">MESVERSVRSWLASGKDTELDETVSGIINGQITLVDVVKALGQYLTSEEDELRSKGVDFLSSVLGKCPLDKLNRQAVRVLVAFHCSKLEDTETITPALKGLAFLVKFPPVEPSDASDILSALFKHVKMKALVQSTRFFVFSIIDTLLVKHIKALRDMGREFLDGYVGLAEGEKDPRNLLLAFAIARVLLTQFDISHKTDDLFDITFCYFPITFRPPPGDPYGISAEDLKKALSACLSATPLFGRLGIPVFLEKLTAGSPTTKRDTLQTMTQCLPVYGAPVARDFGRKIWSSLKLEILQPIDPQTESEALSTLQVFVRTIQGSEASSGEVAGLAKDICEECIAVLREPEKAQAKAAMKVLCAFVTVSPTLSQFAISQATQHLVSLFHNPDEVPSRPAVIILLSDLVHATRDASSTAPTPPSRMDNATTDHVPLQPSKDDLLGVFTVGLKTPSTVESALRALQGMVTTTGLFTDEEFGFIVHAVDELIQGDNVEDISDNALSLLSAISTTAPHHVADQILPLFFSSLPDRAPVKEAQDERAAYWRALSALSTLCVHPALFEIFVVRLTTKLDLLSGSLSGPGQGSELETVPAYAHSILTAISKTLAAKVEKKDADVPKYVDRLLPWLFKLFINASLVKAASLLLDPRLLQVAGRIISLVVETLPLERQQRFTELLFGAYLKGDVQAITDGLLRIPSDTPFHPLNSDATTPQRYTVVLFSAAVVSLRKEITLPVENLGTFLELITMWSDSREAAQTQREAAWHILASVVNKHTEEPGISSFLTARLDVYWLTALGNRDATADTRRHSISLWAWITKALLVRSHPISSQFVDRFFELLGDDAVDWDAARAIGGLGSGDIVLTKRNFAVVKVLHAQKFFNMVLPRILEGAKVCDGSRQETAYLVALASLIDSVPKATYRTEMSSLMPLLLRALDLPDPTIRASIIATLTGTLKDVTSDSTTVSSYASTLVLAMLKNCMLADSPEPRVRTAALRYLSLLPGTVRYDLLHPYKSQVLKELAKVLDDPKRAVRKEAVYARTNWFKYNG</sequence>
<dbReference type="EMBL" id="MU266360">
    <property type="protein sequence ID" value="KAH7927892.1"/>
    <property type="molecule type" value="Genomic_DNA"/>
</dbReference>
<keyword evidence="2" id="KW-1185">Reference proteome</keyword>
<name>A0ACB8BQZ6_9AGAM</name>
<organism evidence="1 2">
    <name type="scientific">Leucogyrophana mollusca</name>
    <dbReference type="NCBI Taxonomy" id="85980"/>
    <lineage>
        <taxon>Eukaryota</taxon>
        <taxon>Fungi</taxon>
        <taxon>Dikarya</taxon>
        <taxon>Basidiomycota</taxon>
        <taxon>Agaricomycotina</taxon>
        <taxon>Agaricomycetes</taxon>
        <taxon>Agaricomycetidae</taxon>
        <taxon>Boletales</taxon>
        <taxon>Boletales incertae sedis</taxon>
        <taxon>Leucogyrophana</taxon>
    </lineage>
</organism>
<proteinExistence type="predicted"/>
<evidence type="ECO:0000313" key="1">
    <source>
        <dbReference type="EMBL" id="KAH7927892.1"/>
    </source>
</evidence>
<evidence type="ECO:0000313" key="2">
    <source>
        <dbReference type="Proteomes" id="UP000790709"/>
    </source>
</evidence>
<comment type="caution">
    <text evidence="1">The sequence shown here is derived from an EMBL/GenBank/DDBJ whole genome shotgun (WGS) entry which is preliminary data.</text>
</comment>
<gene>
    <name evidence="1" type="ORF">BV22DRAFT_1031363</name>
</gene>